<dbReference type="EMBL" id="JYJA01000038">
    <property type="protein sequence ID" value="KJL41071.1"/>
    <property type="molecule type" value="Genomic_DNA"/>
</dbReference>
<protein>
    <recommendedName>
        <fullName evidence="4">ESAT-6-like protein</fullName>
    </recommendedName>
</protein>
<name>A0A0M2H8X1_MICTR</name>
<dbReference type="InterPro" id="IPR010310">
    <property type="entry name" value="T7SS_ESAT-6-like"/>
</dbReference>
<dbReference type="InterPro" id="IPR036689">
    <property type="entry name" value="ESAT-6-like_sf"/>
</dbReference>
<dbReference type="SUPFAM" id="SSF140453">
    <property type="entry name" value="EsxAB dimer-like"/>
    <property type="match status" value="1"/>
</dbReference>
<reference evidence="2 3" key="1">
    <citation type="submission" date="2015-02" db="EMBL/GenBank/DDBJ databases">
        <title>Draft genome sequences of ten Microbacterium spp. with emphasis on heavy metal contaminated environments.</title>
        <authorList>
            <person name="Corretto E."/>
        </authorList>
    </citation>
    <scope>NUCLEOTIDE SEQUENCE [LARGE SCALE GENOMIC DNA]</scope>
    <source>
        <strain evidence="2 3">DSM 8608</strain>
    </source>
</reference>
<feature type="signal peptide" evidence="1">
    <location>
        <begin position="1"/>
        <end position="19"/>
    </location>
</feature>
<evidence type="ECO:0000256" key="1">
    <source>
        <dbReference type="SAM" id="SignalP"/>
    </source>
</evidence>
<gene>
    <name evidence="2" type="ORF">RS82_02987</name>
</gene>
<dbReference type="Proteomes" id="UP000034098">
    <property type="component" value="Unassembled WGS sequence"/>
</dbReference>
<dbReference type="PATRIC" id="fig|69370.6.peg.3041"/>
<dbReference type="Pfam" id="PF06013">
    <property type="entry name" value="WXG100"/>
    <property type="match status" value="1"/>
</dbReference>
<accession>A0A0M2H8X1</accession>
<keyword evidence="1" id="KW-0732">Signal</keyword>
<dbReference type="Gene3D" id="1.10.287.1060">
    <property type="entry name" value="ESAT-6-like"/>
    <property type="match status" value="1"/>
</dbReference>
<keyword evidence="3" id="KW-1185">Reference proteome</keyword>
<dbReference type="RefSeq" id="WP_045300775.1">
    <property type="nucleotide sequence ID" value="NZ_JYJA01000038.1"/>
</dbReference>
<evidence type="ECO:0008006" key="4">
    <source>
        <dbReference type="Google" id="ProtNLM"/>
    </source>
</evidence>
<evidence type="ECO:0000313" key="3">
    <source>
        <dbReference type="Proteomes" id="UP000034098"/>
    </source>
</evidence>
<feature type="chain" id="PRO_5038608807" description="ESAT-6-like protein" evidence="1">
    <location>
        <begin position="20"/>
        <end position="109"/>
    </location>
</feature>
<sequence>MAHFSVSTPALGYSAASMAAALADFDARVAQVSASVNSVVGASWTGDASDEFATAWADWLAGAATTRAALADIVARLQGAEAGYASTEASLTAASRSSRVDARRTGGRA</sequence>
<organism evidence="2 3">
    <name type="scientific">Microbacterium trichothecenolyticum</name>
    <name type="common">Aureobacterium trichothecenolyticum</name>
    <dbReference type="NCBI Taxonomy" id="69370"/>
    <lineage>
        <taxon>Bacteria</taxon>
        <taxon>Bacillati</taxon>
        <taxon>Actinomycetota</taxon>
        <taxon>Actinomycetes</taxon>
        <taxon>Micrococcales</taxon>
        <taxon>Microbacteriaceae</taxon>
        <taxon>Microbacterium</taxon>
    </lineage>
</organism>
<proteinExistence type="predicted"/>
<dbReference type="AlphaFoldDB" id="A0A0M2H8X1"/>
<comment type="caution">
    <text evidence="2">The sequence shown here is derived from an EMBL/GenBank/DDBJ whole genome shotgun (WGS) entry which is preliminary data.</text>
</comment>
<evidence type="ECO:0000313" key="2">
    <source>
        <dbReference type="EMBL" id="KJL41071.1"/>
    </source>
</evidence>